<feature type="compositionally biased region" description="Basic residues" evidence="2">
    <location>
        <begin position="655"/>
        <end position="671"/>
    </location>
</feature>
<feature type="region of interest" description="Disordered" evidence="2">
    <location>
        <begin position="572"/>
        <end position="592"/>
    </location>
</feature>
<evidence type="ECO:0000256" key="2">
    <source>
        <dbReference type="SAM" id="MobiDB-lite"/>
    </source>
</evidence>
<feature type="compositionally biased region" description="Polar residues" evidence="2">
    <location>
        <begin position="749"/>
        <end position="771"/>
    </location>
</feature>
<dbReference type="RefSeq" id="XP_030081021.1">
    <property type="nucleotide sequence ID" value="XM_030225161.1"/>
</dbReference>
<feature type="compositionally biased region" description="Polar residues" evidence="2">
    <location>
        <begin position="473"/>
        <end position="490"/>
    </location>
</feature>
<organism evidence="4 5">
    <name type="scientific">Drosophila hydei</name>
    <name type="common">Fruit fly</name>
    <dbReference type="NCBI Taxonomy" id="7224"/>
    <lineage>
        <taxon>Eukaryota</taxon>
        <taxon>Metazoa</taxon>
        <taxon>Ecdysozoa</taxon>
        <taxon>Arthropoda</taxon>
        <taxon>Hexapoda</taxon>
        <taxon>Insecta</taxon>
        <taxon>Pterygota</taxon>
        <taxon>Neoptera</taxon>
        <taxon>Endopterygota</taxon>
        <taxon>Diptera</taxon>
        <taxon>Brachycera</taxon>
        <taxon>Muscomorpha</taxon>
        <taxon>Ephydroidea</taxon>
        <taxon>Drosophilidae</taxon>
        <taxon>Drosophila</taxon>
    </lineage>
</organism>
<keyword evidence="1" id="KW-0175">Coiled coil</keyword>
<name>A0A6J2SV42_DROHY</name>
<gene>
    <name evidence="5" type="primary">LOC111597660</name>
</gene>
<feature type="compositionally biased region" description="Polar residues" evidence="2">
    <location>
        <begin position="809"/>
        <end position="823"/>
    </location>
</feature>
<feature type="region of interest" description="Disordered" evidence="2">
    <location>
        <begin position="354"/>
        <end position="375"/>
    </location>
</feature>
<feature type="region of interest" description="Disordered" evidence="2">
    <location>
        <begin position="1117"/>
        <end position="1137"/>
    </location>
</feature>
<evidence type="ECO:0000256" key="1">
    <source>
        <dbReference type="SAM" id="Coils"/>
    </source>
</evidence>
<feature type="compositionally biased region" description="Basic and acidic residues" evidence="2">
    <location>
        <begin position="716"/>
        <end position="729"/>
    </location>
</feature>
<feature type="signal peptide" evidence="3">
    <location>
        <begin position="1"/>
        <end position="33"/>
    </location>
</feature>
<sequence length="1537" mass="174942">MQLEVCLSKHNKMIFLQLWWTLMALTGTTNTQASQQCQLKAGSEELRNFQNSINEARDQLQEIHSNYGQVQGAELYRHRRNSIDDLLASFAQADAKETAMQKDNKALNQAADDWLRGFGPGVVHEQPAAAEDATAVEATLAEQTPANKYQRATDKAKSNDYIPSYSKSFDQTEVGKVKKKYKETTDESLPANHLPLRGGASELDIKLRQMQHQLNNHELQQSRDNKKETQPDTENSLQPDYGNGVVPSGAYEQTMARLQLPRLNANNLSHEANYKLSKIEQEAAEQATKMRYPAGLKKRSSSIGFNPMNEIKLKTSNRLMRKGMGPSLPSNALSDTLRAHYVDDMLMRRQLKMEREREKEERQQQQEEDDQKADIMKLPYESLGSIEGRADSKGSSNLDLPNIRLLDMPQSYDYRMPQFDQFPATKQRTLRDYVHANAKLTMEHDGERFKRQPEQLKETQTELKLTKIENESNLKQSEAWQDGGNDNSKQMPPGGDAIMARLSAPETVKDDRAQPILTETELKIENRGVDQLKPSQELGVVEVQPEAAQVNEQSKLQEHADVSADAQFLTKQSQSVNEDAQQQLNKAQSQEEVNVRLVDEKEKEIMKNAVNAGKANREERPELLPRNGMCMSHPDAGIKLLPTKISQHEKERDKRNIKRRLRKRKLRHRLNRNVDLSKESHYKRRSKRSVDTEQQVLQEATAQVEAQSKSVLQTKAEARSRSDESETQLRSKRHSRLQPRSEAAEPYPQSHSQLNTLSETMSKMQPRSKSYSELEAQSEAQLDAQSSSKRNQDTKLEIQSETQLDEPSEVQSETHPDSQLGQRTISERYPKLEAEPYVQFHSDVQQESVPQSQRFSHSQSLSDSQSELSQLDSHSKSQSESDLSLLTPPELELRPLNIVDSHSQVLDASEDHNGNRLHYGNLGNDLYLDAAKIAEDSDNDNALPYERFQLTSAKNEETAQELDASKTNIFSDSRYQVPMMSQRYNNPQAYQPVNLQPYMSQSYMQPQQQLLQPHELQQCQPPQQQQFQQQLLTNNLKSNLNFTQLFNELAMMQKPQDQQQLQQQQHQQNLESYQLKPLYGVHRYFDPIFNQSKKLNCEQLTTEPAATTTAKATLATTTTTTPSPTKGTITAPLTTPTPAGTTVNPVCVPIQTDGATPGPGNALPGNICNRPESVKLNLSLNANVCGDPKTNQFIGNGTVIVLPSGKQLSAAEYFAQQDLLSNEGNMDLYQDERYSREAMDRSEEAKEQRQERHKEKERSDKKKGKKGGKGKADHDKSSKVNSTSDIHLDMNEPYSEHYGKLISGKLSDDIVHAVFDMVSNDPSMDALITVLAKNRKCAGKNPKNFYQIRNNQNEKQLAQTEFMVRRTMETISDLIDKQMQMRNCLPLRPDLVEFYNLIVKNMAEQQKTRDKREANLRLLAENYSQEDGILEPANIEQKSRIVKKLLREFEELPLEQQKQAAGVRDELLMDLIYLRKMSDTLERNQRNAQLNALLRKATISEDADDQQVFQDYSPRFIKLLKTAEIFKEVGEQQTGLL</sequence>
<dbReference type="OrthoDB" id="8035982at2759"/>
<protein>
    <submittedName>
        <fullName evidence="5">Trichohyalin isoform X1</fullName>
    </submittedName>
</protein>
<dbReference type="GeneID" id="111597660"/>
<feature type="coiled-coil region" evidence="1">
    <location>
        <begin position="39"/>
        <end position="66"/>
    </location>
</feature>
<feature type="region of interest" description="Disordered" evidence="2">
    <location>
        <begin position="705"/>
        <end position="823"/>
    </location>
</feature>
<feature type="chain" id="PRO_5026837370" evidence="3">
    <location>
        <begin position="34"/>
        <end position="1537"/>
    </location>
</feature>
<feature type="region of interest" description="Disordered" evidence="2">
    <location>
        <begin position="844"/>
        <end position="888"/>
    </location>
</feature>
<evidence type="ECO:0000313" key="4">
    <source>
        <dbReference type="Proteomes" id="UP000504633"/>
    </source>
</evidence>
<feature type="region of interest" description="Disordered" evidence="2">
    <location>
        <begin position="641"/>
        <end position="692"/>
    </location>
</feature>
<feature type="compositionally biased region" description="Low complexity" evidence="2">
    <location>
        <begin position="851"/>
        <end position="872"/>
    </location>
</feature>
<keyword evidence="3" id="KW-0732">Signal</keyword>
<feature type="compositionally biased region" description="Basic and acidic residues" evidence="2">
    <location>
        <begin position="1235"/>
        <end position="1260"/>
    </location>
</feature>
<keyword evidence="4" id="KW-1185">Reference proteome</keyword>
<evidence type="ECO:0000256" key="3">
    <source>
        <dbReference type="SAM" id="SignalP"/>
    </source>
</evidence>
<dbReference type="KEGG" id="dhe:111597660"/>
<proteinExistence type="predicted"/>
<reference evidence="5" key="1">
    <citation type="submission" date="2025-08" db="UniProtKB">
        <authorList>
            <consortium name="RefSeq"/>
        </authorList>
    </citation>
    <scope>IDENTIFICATION</scope>
    <source>
        <strain evidence="5">15085-1641.00</strain>
        <tissue evidence="5">Whole body</tissue>
    </source>
</reference>
<feature type="compositionally biased region" description="Polar residues" evidence="2">
    <location>
        <begin position="778"/>
        <end position="789"/>
    </location>
</feature>
<dbReference type="Proteomes" id="UP000504633">
    <property type="component" value="Unplaced"/>
</dbReference>
<feature type="region of interest" description="Disordered" evidence="2">
    <location>
        <begin position="470"/>
        <end position="492"/>
    </location>
</feature>
<feature type="region of interest" description="Disordered" evidence="2">
    <location>
        <begin position="1235"/>
        <end position="1290"/>
    </location>
</feature>
<evidence type="ECO:0000313" key="5">
    <source>
        <dbReference type="RefSeq" id="XP_030081021.1"/>
    </source>
</evidence>
<accession>A0A6J2SV42</accession>
<feature type="compositionally biased region" description="Basic and acidic residues" evidence="2">
    <location>
        <begin position="220"/>
        <end position="230"/>
    </location>
</feature>
<feature type="compositionally biased region" description="Basic and acidic residues" evidence="2">
    <location>
        <begin position="354"/>
        <end position="365"/>
    </location>
</feature>
<feature type="region of interest" description="Disordered" evidence="2">
    <location>
        <begin position="216"/>
        <end position="248"/>
    </location>
</feature>